<dbReference type="RefSeq" id="WP_134711587.1">
    <property type="nucleotide sequence ID" value="NZ_CP119081.1"/>
</dbReference>
<dbReference type="InterPro" id="IPR011006">
    <property type="entry name" value="CheY-like_superfamily"/>
</dbReference>
<dbReference type="Pfam" id="PF00072">
    <property type="entry name" value="Response_reg"/>
    <property type="match status" value="1"/>
</dbReference>
<feature type="domain" description="Response regulatory" evidence="8">
    <location>
        <begin position="4"/>
        <end position="118"/>
    </location>
</feature>
<organism evidence="10 11">
    <name type="scientific">Helcococcus ovis</name>
    <dbReference type="NCBI Taxonomy" id="72026"/>
    <lineage>
        <taxon>Bacteria</taxon>
        <taxon>Bacillati</taxon>
        <taxon>Bacillota</taxon>
        <taxon>Tissierellia</taxon>
        <taxon>Tissierellales</taxon>
        <taxon>Peptoniphilaceae</taxon>
        <taxon>Helcococcus</taxon>
    </lineage>
</organism>
<dbReference type="AlphaFoldDB" id="A0A4R9BZN8"/>
<dbReference type="InterPro" id="IPR001867">
    <property type="entry name" value="OmpR/PhoB-type_DNA-bd"/>
</dbReference>
<dbReference type="SUPFAM" id="SSF46894">
    <property type="entry name" value="C-terminal effector domain of the bipartite response regulators"/>
    <property type="match status" value="1"/>
</dbReference>
<dbReference type="InterPro" id="IPR001789">
    <property type="entry name" value="Sig_transdc_resp-reg_receiver"/>
</dbReference>
<keyword evidence="11" id="KW-1185">Reference proteome</keyword>
<dbReference type="FunFam" id="1.10.10.10:FF:000018">
    <property type="entry name" value="DNA-binding response regulator ResD"/>
    <property type="match status" value="1"/>
</dbReference>
<dbReference type="PANTHER" id="PTHR48111">
    <property type="entry name" value="REGULATOR OF RPOS"/>
    <property type="match status" value="1"/>
</dbReference>
<dbReference type="GeneID" id="97030768"/>
<evidence type="ECO:0000313" key="10">
    <source>
        <dbReference type="EMBL" id="TFF64436.1"/>
    </source>
</evidence>
<dbReference type="GO" id="GO:0000156">
    <property type="term" value="F:phosphorelay response regulator activity"/>
    <property type="evidence" value="ECO:0007669"/>
    <property type="project" value="TreeGrafter"/>
</dbReference>
<dbReference type="PANTHER" id="PTHR48111:SF54">
    <property type="entry name" value="STAGE 0 SPORULATION PROTEIN A HOMOLOG"/>
    <property type="match status" value="1"/>
</dbReference>
<feature type="modified residue" description="4-aspartylphosphate" evidence="6">
    <location>
        <position position="53"/>
    </location>
</feature>
<feature type="domain" description="OmpR/PhoB-type" evidence="9">
    <location>
        <begin position="131"/>
        <end position="230"/>
    </location>
</feature>
<dbReference type="Gene3D" id="6.10.250.690">
    <property type="match status" value="1"/>
</dbReference>
<proteinExistence type="predicted"/>
<evidence type="ECO:0000256" key="2">
    <source>
        <dbReference type="ARBA" id="ARBA00023012"/>
    </source>
</evidence>
<dbReference type="InterPro" id="IPR016032">
    <property type="entry name" value="Sig_transdc_resp-reg_C-effctor"/>
</dbReference>
<evidence type="ECO:0000259" key="8">
    <source>
        <dbReference type="PROSITE" id="PS50110"/>
    </source>
</evidence>
<comment type="caution">
    <text evidence="10">The sequence shown here is derived from an EMBL/GenBank/DDBJ whole genome shotgun (WGS) entry which is preliminary data.</text>
</comment>
<dbReference type="SMART" id="SM00862">
    <property type="entry name" value="Trans_reg_C"/>
    <property type="match status" value="1"/>
</dbReference>
<evidence type="ECO:0000256" key="6">
    <source>
        <dbReference type="PROSITE-ProRule" id="PRU00169"/>
    </source>
</evidence>
<dbReference type="GO" id="GO:0006355">
    <property type="term" value="P:regulation of DNA-templated transcription"/>
    <property type="evidence" value="ECO:0007669"/>
    <property type="project" value="InterPro"/>
</dbReference>
<evidence type="ECO:0000256" key="3">
    <source>
        <dbReference type="ARBA" id="ARBA00023015"/>
    </source>
</evidence>
<dbReference type="Gene3D" id="3.40.50.2300">
    <property type="match status" value="1"/>
</dbReference>
<dbReference type="Gene3D" id="1.10.10.10">
    <property type="entry name" value="Winged helix-like DNA-binding domain superfamily/Winged helix DNA-binding domain"/>
    <property type="match status" value="1"/>
</dbReference>
<keyword evidence="3" id="KW-0805">Transcription regulation</keyword>
<dbReference type="OrthoDB" id="9790442at2"/>
<dbReference type="InterPro" id="IPR039420">
    <property type="entry name" value="WalR-like"/>
</dbReference>
<name>A0A4R9BZN8_9FIRM</name>
<keyword evidence="5" id="KW-0804">Transcription</keyword>
<dbReference type="Proteomes" id="UP000297454">
    <property type="component" value="Unassembled WGS sequence"/>
</dbReference>
<evidence type="ECO:0000256" key="4">
    <source>
        <dbReference type="ARBA" id="ARBA00023125"/>
    </source>
</evidence>
<accession>A0A4R9BZN8</accession>
<keyword evidence="1 6" id="KW-0597">Phosphoprotein</keyword>
<evidence type="ECO:0000259" key="9">
    <source>
        <dbReference type="PROSITE" id="PS51755"/>
    </source>
</evidence>
<dbReference type="FunFam" id="3.40.50.2300:FF:000001">
    <property type="entry name" value="DNA-binding response regulator PhoB"/>
    <property type="match status" value="1"/>
</dbReference>
<dbReference type="SUPFAM" id="SSF52172">
    <property type="entry name" value="CheY-like"/>
    <property type="match status" value="1"/>
</dbReference>
<reference evidence="10 11" key="1">
    <citation type="submission" date="2019-01" db="EMBL/GenBank/DDBJ databases">
        <title>Draft Genome Sequences of Helcococcus ovis Strains Isolated from the Uterus and Vagina of Dairy Cows with Metritis.</title>
        <authorList>
            <person name="Cunha F."/>
            <person name="Jeon S.J."/>
            <person name="Kutzer P."/>
            <person name="Galvao K.N."/>
        </authorList>
    </citation>
    <scope>NUCLEOTIDE SEQUENCE [LARGE SCALE GENOMIC DNA]</scope>
    <source>
        <strain evidence="10 11">KG-37</strain>
    </source>
</reference>
<protein>
    <submittedName>
        <fullName evidence="10">Response regulator transcription factor</fullName>
    </submittedName>
</protein>
<keyword evidence="4 7" id="KW-0238">DNA-binding</keyword>
<evidence type="ECO:0000256" key="5">
    <source>
        <dbReference type="ARBA" id="ARBA00023163"/>
    </source>
</evidence>
<dbReference type="PROSITE" id="PS50110">
    <property type="entry name" value="RESPONSE_REGULATORY"/>
    <property type="match status" value="1"/>
</dbReference>
<evidence type="ECO:0000256" key="7">
    <source>
        <dbReference type="PROSITE-ProRule" id="PRU01091"/>
    </source>
</evidence>
<dbReference type="CDD" id="cd00383">
    <property type="entry name" value="trans_reg_C"/>
    <property type="match status" value="1"/>
</dbReference>
<evidence type="ECO:0000313" key="11">
    <source>
        <dbReference type="Proteomes" id="UP000297454"/>
    </source>
</evidence>
<dbReference type="GO" id="GO:0005829">
    <property type="term" value="C:cytosol"/>
    <property type="evidence" value="ECO:0007669"/>
    <property type="project" value="TreeGrafter"/>
</dbReference>
<gene>
    <name evidence="10" type="ORF">EQF91_07770</name>
</gene>
<sequence length="230" mass="26211">MLNKVLLVEDEVAIRKFTKINVQKAGFEVYEAGSGEEGIEMALDIKPDVVILDVMLPGMNGFEVCSVLRNEMPDLGIIMLTAKSQDVDRILGLEQGSDDYMTKPFNPQELVLRIKSLVRRINLISEEEHKDDNLSYGPFKIDSYSKKFTKNGQIIELTPTELSLMKIFLTNKDKAFTREELMDLAWGNENKADTKIIDVNIRRIRAKIEDSPANPKYLHTVWGVGYRWGN</sequence>
<dbReference type="SMART" id="SM00448">
    <property type="entry name" value="REC"/>
    <property type="match status" value="1"/>
</dbReference>
<dbReference type="CDD" id="cd17574">
    <property type="entry name" value="REC_OmpR"/>
    <property type="match status" value="1"/>
</dbReference>
<dbReference type="EMBL" id="SCFR01000038">
    <property type="protein sequence ID" value="TFF64436.1"/>
    <property type="molecule type" value="Genomic_DNA"/>
</dbReference>
<dbReference type="Pfam" id="PF00486">
    <property type="entry name" value="Trans_reg_C"/>
    <property type="match status" value="1"/>
</dbReference>
<dbReference type="GO" id="GO:0000976">
    <property type="term" value="F:transcription cis-regulatory region binding"/>
    <property type="evidence" value="ECO:0007669"/>
    <property type="project" value="TreeGrafter"/>
</dbReference>
<keyword evidence="2" id="KW-0902">Two-component regulatory system</keyword>
<dbReference type="GO" id="GO:0032993">
    <property type="term" value="C:protein-DNA complex"/>
    <property type="evidence" value="ECO:0007669"/>
    <property type="project" value="TreeGrafter"/>
</dbReference>
<feature type="DNA-binding region" description="OmpR/PhoB-type" evidence="7">
    <location>
        <begin position="131"/>
        <end position="230"/>
    </location>
</feature>
<evidence type="ECO:0000256" key="1">
    <source>
        <dbReference type="ARBA" id="ARBA00022553"/>
    </source>
</evidence>
<dbReference type="InterPro" id="IPR036388">
    <property type="entry name" value="WH-like_DNA-bd_sf"/>
</dbReference>
<dbReference type="PROSITE" id="PS51755">
    <property type="entry name" value="OMPR_PHOB"/>
    <property type="match status" value="1"/>
</dbReference>